<reference evidence="8 9" key="1">
    <citation type="journal article" date="2005" name="Genome Res.">
        <title>Comparative and functional genomic analyses of the pathogenicity of phytopathogen Xanthomonas campestris pv. campestris.</title>
        <authorList>
            <person name="Qian W."/>
            <person name="Jia Y."/>
            <person name="Ren S.X."/>
            <person name="He Y.Q."/>
            <person name="Feng J.X."/>
            <person name="Lu L.F."/>
            <person name="Sun Q."/>
            <person name="Ying G."/>
            <person name="Tang D.J."/>
            <person name="Tang H."/>
            <person name="Wu W."/>
            <person name="Hao P."/>
            <person name="Wang L."/>
            <person name="Jiang B.L."/>
            <person name="Zeng S."/>
            <person name="Gu W.Y."/>
            <person name="Lu G."/>
            <person name="Rong L."/>
            <person name="Tian Y."/>
            <person name="Yao Z."/>
            <person name="Fu G."/>
            <person name="Chen B."/>
            <person name="Fang R."/>
            <person name="Qiang B."/>
            <person name="Chen Z."/>
            <person name="Zhao G.P."/>
            <person name="Tang J.L."/>
            <person name="He C."/>
        </authorList>
    </citation>
    <scope>NUCLEOTIDE SEQUENCE [LARGE SCALE GENOMIC DNA]</scope>
    <source>
        <strain evidence="8 9">8004</strain>
    </source>
</reference>
<evidence type="ECO:0000256" key="1">
    <source>
        <dbReference type="ARBA" id="ARBA00009175"/>
    </source>
</evidence>
<feature type="binding site" evidence="6">
    <location>
        <position position="149"/>
    </location>
    <ligand>
        <name>molybdate</name>
        <dbReference type="ChEBI" id="CHEBI:36264"/>
    </ligand>
</feature>
<feature type="binding site" evidence="6">
    <location>
        <position position="194"/>
    </location>
    <ligand>
        <name>molybdate</name>
        <dbReference type="ChEBI" id="CHEBI:36264"/>
    </ligand>
</feature>
<dbReference type="FunFam" id="3.40.190.10:FF:000035">
    <property type="entry name" value="Molybdate ABC transporter substrate-binding protein"/>
    <property type="match status" value="1"/>
</dbReference>
<dbReference type="NCBIfam" id="NF007958">
    <property type="entry name" value="PRK10677.1"/>
    <property type="match status" value="1"/>
</dbReference>
<evidence type="ECO:0000313" key="9">
    <source>
        <dbReference type="Proteomes" id="UP000000420"/>
    </source>
</evidence>
<dbReference type="Pfam" id="PF13531">
    <property type="entry name" value="SBP_bac_11"/>
    <property type="match status" value="1"/>
</dbReference>
<dbReference type="AlphaFoldDB" id="A0A0H2X4I1"/>
<dbReference type="RefSeq" id="WP_011269537.1">
    <property type="nucleotide sequence ID" value="NC_007086.1"/>
</dbReference>
<dbReference type="InterPro" id="IPR050682">
    <property type="entry name" value="ModA/WtpA"/>
</dbReference>
<comment type="subunit">
    <text evidence="5">The complex is composed of two ATP-binding proteins (ModC), two transmembrane proteins (ModB) and a solute-binding protein (ModA).</text>
</comment>
<comment type="similarity">
    <text evidence="1">Belongs to the bacterial solute-binding protein ModA family.</text>
</comment>
<feature type="binding site" evidence="6">
    <location>
        <position position="63"/>
    </location>
    <ligand>
        <name>molybdate</name>
        <dbReference type="ChEBI" id="CHEBI:36264"/>
    </ligand>
</feature>
<evidence type="ECO:0000256" key="6">
    <source>
        <dbReference type="PIRSR" id="PIRSR004846-1"/>
    </source>
</evidence>
<accession>A0A0H2X4I1</accession>
<dbReference type="PIRSF" id="PIRSF004846">
    <property type="entry name" value="ModA"/>
    <property type="match status" value="1"/>
</dbReference>
<feature type="binding site" evidence="6">
    <location>
        <position position="36"/>
    </location>
    <ligand>
        <name>molybdate</name>
        <dbReference type="ChEBI" id="CHEBI:36264"/>
    </ligand>
</feature>
<keyword evidence="2 6" id="KW-0500">Molybdenum</keyword>
<dbReference type="InterPro" id="IPR005950">
    <property type="entry name" value="ModA"/>
</dbReference>
<evidence type="ECO:0000256" key="4">
    <source>
        <dbReference type="ARBA" id="ARBA00022729"/>
    </source>
</evidence>
<keyword evidence="4 7" id="KW-0732">Signal</keyword>
<name>A0A0H2X4I1_XANC8</name>
<dbReference type="HOGENOM" id="CLU_065520_3_0_6"/>
<dbReference type="PANTHER" id="PTHR30632:SF17">
    <property type="entry name" value="MOLYBDATE-BINDING PROTEIN MODA"/>
    <property type="match status" value="1"/>
</dbReference>
<dbReference type="KEGG" id="xcb:XC_0910"/>
<organism evidence="8 9">
    <name type="scientific">Xanthomonas campestris pv. campestris (strain 8004)</name>
    <dbReference type="NCBI Taxonomy" id="314565"/>
    <lineage>
        <taxon>Bacteria</taxon>
        <taxon>Pseudomonadati</taxon>
        <taxon>Pseudomonadota</taxon>
        <taxon>Gammaproteobacteria</taxon>
        <taxon>Lysobacterales</taxon>
        <taxon>Lysobacteraceae</taxon>
        <taxon>Xanthomonas</taxon>
    </lineage>
</organism>
<dbReference type="Gene3D" id="3.40.190.10">
    <property type="entry name" value="Periplasmic binding protein-like II"/>
    <property type="match status" value="2"/>
</dbReference>
<protein>
    <submittedName>
        <fullName evidence="8">Molybdate-binding periplasmic protein</fullName>
    </submittedName>
</protein>
<sequence>MRMTGFWRRTLCAVLLALPVLASAQTAPLTVFAAESLKESMDEAAAAYEQATGTPVRVSYAASSALARQIEQGAPADVFFSADLEWMDYLQQRGQVLPAQRRNLLGNTLVLIAPATSKVRVDLRQPGAIAKALGSDGRLAVGQTASVPAGKYAAAALRALGQWEGVSAHLAESESVRAALMLVSRGEAPLGIVYGSDARAEPKVRVVATFPADSHAPIVYPVAALKNSRNPKAAAFVQWLGSAPAKAIFVRRGFSLKD</sequence>
<evidence type="ECO:0000256" key="2">
    <source>
        <dbReference type="ARBA" id="ARBA00022505"/>
    </source>
</evidence>
<keyword evidence="3 6" id="KW-0479">Metal-binding</keyword>
<dbReference type="NCBIfam" id="TIGR01256">
    <property type="entry name" value="modA"/>
    <property type="match status" value="1"/>
</dbReference>
<dbReference type="GO" id="GO:1901359">
    <property type="term" value="F:tungstate binding"/>
    <property type="evidence" value="ECO:0007669"/>
    <property type="project" value="UniProtKB-ARBA"/>
</dbReference>
<dbReference type="CDD" id="cd13536">
    <property type="entry name" value="PBP2_EcModA"/>
    <property type="match status" value="1"/>
</dbReference>
<dbReference type="GO" id="GO:0030973">
    <property type="term" value="F:molybdate ion binding"/>
    <property type="evidence" value="ECO:0007669"/>
    <property type="project" value="TreeGrafter"/>
</dbReference>
<evidence type="ECO:0000256" key="3">
    <source>
        <dbReference type="ARBA" id="ARBA00022723"/>
    </source>
</evidence>
<proteinExistence type="inferred from homology"/>
<dbReference type="PANTHER" id="PTHR30632">
    <property type="entry name" value="MOLYBDATE-BINDING PERIPLASMIC PROTEIN"/>
    <property type="match status" value="1"/>
</dbReference>
<dbReference type="EMBL" id="CP000050">
    <property type="protein sequence ID" value="AAY47984.1"/>
    <property type="molecule type" value="Genomic_DNA"/>
</dbReference>
<feature type="signal peptide" evidence="7">
    <location>
        <begin position="1"/>
        <end position="24"/>
    </location>
</feature>
<feature type="chain" id="PRO_5002600921" evidence="7">
    <location>
        <begin position="25"/>
        <end position="258"/>
    </location>
</feature>
<dbReference type="GO" id="GO:0030288">
    <property type="term" value="C:outer membrane-bounded periplasmic space"/>
    <property type="evidence" value="ECO:0007669"/>
    <property type="project" value="TreeGrafter"/>
</dbReference>
<dbReference type="SUPFAM" id="SSF53850">
    <property type="entry name" value="Periplasmic binding protein-like II"/>
    <property type="match status" value="1"/>
</dbReference>
<feature type="binding site" evidence="6">
    <location>
        <position position="176"/>
    </location>
    <ligand>
        <name>molybdate</name>
        <dbReference type="ChEBI" id="CHEBI:36264"/>
    </ligand>
</feature>
<evidence type="ECO:0000256" key="5">
    <source>
        <dbReference type="ARBA" id="ARBA00062515"/>
    </source>
</evidence>
<dbReference type="GO" id="GO:0046872">
    <property type="term" value="F:metal ion binding"/>
    <property type="evidence" value="ECO:0007669"/>
    <property type="project" value="UniProtKB-KW"/>
</dbReference>
<dbReference type="GO" id="GO:0015689">
    <property type="term" value="P:molybdate ion transport"/>
    <property type="evidence" value="ECO:0007669"/>
    <property type="project" value="InterPro"/>
</dbReference>
<evidence type="ECO:0000313" key="8">
    <source>
        <dbReference type="EMBL" id="AAY47984.1"/>
    </source>
</evidence>
<dbReference type="Proteomes" id="UP000000420">
    <property type="component" value="Chromosome"/>
</dbReference>
<gene>
    <name evidence="8" type="ordered locus">XC_0910</name>
</gene>
<evidence type="ECO:0000256" key="7">
    <source>
        <dbReference type="SAM" id="SignalP"/>
    </source>
</evidence>